<keyword evidence="3" id="KW-0325">Glycoprotein</keyword>
<keyword evidence="2 5" id="KW-0378">Hydrolase</keyword>
<dbReference type="Pfam" id="PF00704">
    <property type="entry name" value="Glyco_hydro_18"/>
    <property type="match status" value="2"/>
</dbReference>
<dbReference type="Proteomes" id="UP000292052">
    <property type="component" value="Unassembled WGS sequence"/>
</dbReference>
<dbReference type="STRING" id="1661398.A0A482VDI6"/>
<dbReference type="InterPro" id="IPR017853">
    <property type="entry name" value="GH"/>
</dbReference>
<reference evidence="8 9" key="1">
    <citation type="submission" date="2017-03" db="EMBL/GenBank/DDBJ databases">
        <title>Genome of the blue death feigning beetle - Asbolus verrucosus.</title>
        <authorList>
            <person name="Rider S.D."/>
        </authorList>
    </citation>
    <scope>NUCLEOTIDE SEQUENCE [LARGE SCALE GENOMIC DNA]</scope>
    <source>
        <strain evidence="8">Butters</strain>
        <tissue evidence="8">Head and leg muscle</tissue>
    </source>
</reference>
<dbReference type="PROSITE" id="PS51910">
    <property type="entry name" value="GH18_2"/>
    <property type="match status" value="1"/>
</dbReference>
<keyword evidence="9" id="KW-1185">Reference proteome</keyword>
<comment type="similarity">
    <text evidence="6">Belongs to the glycosyl hydrolase 18 family.</text>
</comment>
<evidence type="ECO:0000256" key="2">
    <source>
        <dbReference type="ARBA" id="ARBA00022801"/>
    </source>
</evidence>
<feature type="non-terminal residue" evidence="8">
    <location>
        <position position="269"/>
    </location>
</feature>
<dbReference type="InterPro" id="IPR050314">
    <property type="entry name" value="Glycosyl_Hydrlase_18"/>
</dbReference>
<dbReference type="GO" id="GO:0006032">
    <property type="term" value="P:chitin catabolic process"/>
    <property type="evidence" value="ECO:0007669"/>
    <property type="project" value="UniProtKB-ARBA"/>
</dbReference>
<keyword evidence="1" id="KW-0732">Signal</keyword>
<accession>A0A482VDI6</accession>
<dbReference type="SUPFAM" id="SSF54556">
    <property type="entry name" value="Chitinase insertion domain"/>
    <property type="match status" value="1"/>
</dbReference>
<proteinExistence type="inferred from homology"/>
<dbReference type="PANTHER" id="PTHR11177:SF360">
    <property type="entry name" value="CHITINASE 4-RELATED"/>
    <property type="match status" value="1"/>
</dbReference>
<feature type="domain" description="GH18" evidence="7">
    <location>
        <begin position="1"/>
        <end position="269"/>
    </location>
</feature>
<evidence type="ECO:0000256" key="5">
    <source>
        <dbReference type="RuleBase" id="RU000489"/>
    </source>
</evidence>
<dbReference type="InterPro" id="IPR029070">
    <property type="entry name" value="Chitinase_insertion_sf"/>
</dbReference>
<dbReference type="EMBL" id="QDEB01112758">
    <property type="protein sequence ID" value="RZB41616.1"/>
    <property type="molecule type" value="Genomic_DNA"/>
</dbReference>
<dbReference type="PROSITE" id="PS01095">
    <property type="entry name" value="GH18_1"/>
    <property type="match status" value="1"/>
</dbReference>
<dbReference type="GO" id="GO:0004568">
    <property type="term" value="F:chitinase activity"/>
    <property type="evidence" value="ECO:0007669"/>
    <property type="project" value="UniProtKB-ARBA"/>
</dbReference>
<dbReference type="InterPro" id="IPR001579">
    <property type="entry name" value="Glyco_hydro_18_chit_AS"/>
</dbReference>
<protein>
    <submittedName>
        <fullName evidence="8">Glyco hydro 18 domain containing protein</fullName>
    </submittedName>
</protein>
<evidence type="ECO:0000256" key="1">
    <source>
        <dbReference type="ARBA" id="ARBA00022729"/>
    </source>
</evidence>
<evidence type="ECO:0000259" key="7">
    <source>
        <dbReference type="PROSITE" id="PS51910"/>
    </source>
</evidence>
<name>A0A482VDI6_ASBVE</name>
<comment type="caution">
    <text evidence="8">The sequence shown here is derived from an EMBL/GenBank/DDBJ whole genome shotgun (WGS) entry which is preliminary data.</text>
</comment>
<sequence>KVLCYYESGAVDFFGPDVIDINICTHINYAFFGINEEDGSLRPDRDDGLLRQLSGLKSKNPNLKLVISVGGWGEDPTRFSHVAADAEKKAKMAESALWYLQTYNFDGIDIDWEYPGRRGGTPVDKENFIDMLKVLRNKFDENGGYFGTAPEKITLGLGFYGHSYTLADPNDHGIGAPTTGAGTENGNYNNVCTLSDDWTEVWDDEQEVPYKYSGDQWIGYDNPKSIGLKVQYAKSRNLGGVMMWAVDLDDGDGSCGAKNALLEAIKDNL</sequence>
<dbReference type="PANTHER" id="PTHR11177">
    <property type="entry name" value="CHITINASE"/>
    <property type="match status" value="1"/>
</dbReference>
<gene>
    <name evidence="8" type="ORF">BDFB_011065</name>
</gene>
<dbReference type="FunFam" id="3.10.50.10:FF:000003">
    <property type="entry name" value="Class V chitinase CHIT5b"/>
    <property type="match status" value="1"/>
</dbReference>
<evidence type="ECO:0000256" key="6">
    <source>
        <dbReference type="RuleBase" id="RU004453"/>
    </source>
</evidence>
<evidence type="ECO:0000256" key="4">
    <source>
        <dbReference type="ARBA" id="ARBA00023295"/>
    </source>
</evidence>
<dbReference type="GO" id="GO:0005975">
    <property type="term" value="P:carbohydrate metabolic process"/>
    <property type="evidence" value="ECO:0007669"/>
    <property type="project" value="InterPro"/>
</dbReference>
<keyword evidence="4 5" id="KW-0326">Glycosidase</keyword>
<evidence type="ECO:0000313" key="9">
    <source>
        <dbReference type="Proteomes" id="UP000292052"/>
    </source>
</evidence>
<dbReference type="OrthoDB" id="73875at2759"/>
<dbReference type="Gene3D" id="3.10.50.10">
    <property type="match status" value="1"/>
</dbReference>
<dbReference type="SMART" id="SM00636">
    <property type="entry name" value="Glyco_18"/>
    <property type="match status" value="1"/>
</dbReference>
<dbReference type="InterPro" id="IPR001223">
    <property type="entry name" value="Glyco_hydro18_cat"/>
</dbReference>
<dbReference type="InterPro" id="IPR011583">
    <property type="entry name" value="Chitinase_II/V-like_cat"/>
</dbReference>
<organism evidence="8 9">
    <name type="scientific">Asbolus verrucosus</name>
    <name type="common">Desert ironclad beetle</name>
    <dbReference type="NCBI Taxonomy" id="1661398"/>
    <lineage>
        <taxon>Eukaryota</taxon>
        <taxon>Metazoa</taxon>
        <taxon>Ecdysozoa</taxon>
        <taxon>Arthropoda</taxon>
        <taxon>Hexapoda</taxon>
        <taxon>Insecta</taxon>
        <taxon>Pterygota</taxon>
        <taxon>Neoptera</taxon>
        <taxon>Endopterygota</taxon>
        <taxon>Coleoptera</taxon>
        <taxon>Polyphaga</taxon>
        <taxon>Cucujiformia</taxon>
        <taxon>Tenebrionidae</taxon>
        <taxon>Pimeliinae</taxon>
        <taxon>Asbolus</taxon>
    </lineage>
</organism>
<dbReference type="Gene3D" id="3.20.20.80">
    <property type="entry name" value="Glycosidases"/>
    <property type="match status" value="2"/>
</dbReference>
<evidence type="ECO:0000256" key="3">
    <source>
        <dbReference type="ARBA" id="ARBA00023180"/>
    </source>
</evidence>
<evidence type="ECO:0000313" key="8">
    <source>
        <dbReference type="EMBL" id="RZB41616.1"/>
    </source>
</evidence>
<dbReference type="GO" id="GO:0005576">
    <property type="term" value="C:extracellular region"/>
    <property type="evidence" value="ECO:0007669"/>
    <property type="project" value="TreeGrafter"/>
</dbReference>
<dbReference type="SUPFAM" id="SSF51445">
    <property type="entry name" value="(Trans)glycosidases"/>
    <property type="match status" value="1"/>
</dbReference>
<dbReference type="AlphaFoldDB" id="A0A482VDI6"/>
<dbReference type="GO" id="GO:0008061">
    <property type="term" value="F:chitin binding"/>
    <property type="evidence" value="ECO:0007669"/>
    <property type="project" value="InterPro"/>
</dbReference>
<feature type="non-terminal residue" evidence="8">
    <location>
        <position position="1"/>
    </location>
</feature>